<name>A0A6B3L9U8_9BACT</name>
<dbReference type="PANTHER" id="PTHR11455">
    <property type="entry name" value="CRYPTOCHROME"/>
    <property type="match status" value="1"/>
</dbReference>
<evidence type="ECO:0000313" key="12">
    <source>
        <dbReference type="EMBL" id="QQL46057.1"/>
    </source>
</evidence>
<feature type="binding site" evidence="8">
    <location>
        <position position="230"/>
    </location>
    <ligand>
        <name>FAD</name>
        <dbReference type="ChEBI" id="CHEBI:57692"/>
    </ligand>
</feature>
<evidence type="ECO:0000256" key="6">
    <source>
        <dbReference type="ARBA" id="ARBA00022991"/>
    </source>
</evidence>
<feature type="binding site" evidence="8">
    <location>
        <begin position="375"/>
        <end position="377"/>
    </location>
    <ligand>
        <name>FAD</name>
        <dbReference type="ChEBI" id="CHEBI:57692"/>
    </ligand>
</feature>
<comment type="cofactor">
    <cofactor evidence="8">
        <name>FAD</name>
        <dbReference type="ChEBI" id="CHEBI:57692"/>
    </cofactor>
    <text evidence="8">Binds 1 FAD per subunit.</text>
</comment>
<evidence type="ECO:0000313" key="13">
    <source>
        <dbReference type="Proteomes" id="UP000475117"/>
    </source>
</evidence>
<dbReference type="FunFam" id="1.10.579.10:FF:000003">
    <property type="entry name" value="Deoxyribodipyrimidine photo-lyase"/>
    <property type="match status" value="1"/>
</dbReference>
<dbReference type="Gene3D" id="1.25.40.80">
    <property type="match status" value="1"/>
</dbReference>
<comment type="cofactor">
    <cofactor evidence="1">
        <name>(6R)-5,10-methylene-5,6,7,8-tetrahydrofolate</name>
        <dbReference type="ChEBI" id="CHEBI:15636"/>
    </cofactor>
</comment>
<evidence type="ECO:0000256" key="2">
    <source>
        <dbReference type="ARBA" id="ARBA00013149"/>
    </source>
</evidence>
<dbReference type="Pfam" id="PF03441">
    <property type="entry name" value="FAD_binding_7"/>
    <property type="match status" value="1"/>
</dbReference>
<dbReference type="GO" id="GO:0071949">
    <property type="term" value="F:FAD binding"/>
    <property type="evidence" value="ECO:0007669"/>
    <property type="project" value="TreeGrafter"/>
</dbReference>
<dbReference type="InterPro" id="IPR002081">
    <property type="entry name" value="Cryptochrome/DNA_photolyase_1"/>
</dbReference>
<dbReference type="InterPro" id="IPR036155">
    <property type="entry name" value="Crypto/Photolyase_N_sf"/>
</dbReference>
<dbReference type="GO" id="GO:0003904">
    <property type="term" value="F:deoxyribodipyrimidine photo-lyase activity"/>
    <property type="evidence" value="ECO:0007669"/>
    <property type="project" value="UniProtKB-EC"/>
</dbReference>
<comment type="catalytic activity">
    <reaction evidence="7">
        <text>cyclobutadipyrimidine (in DNA) = 2 pyrimidine residues (in DNA).</text>
        <dbReference type="EC" id="4.1.99.3"/>
    </reaction>
</comment>
<dbReference type="AlphaFoldDB" id="A0A6B3L9U8"/>
<dbReference type="Gene3D" id="1.10.579.10">
    <property type="entry name" value="DNA Cyclobutane Dipyrimidine Photolyase, subunit A, domain 3"/>
    <property type="match status" value="1"/>
</dbReference>
<dbReference type="InterPro" id="IPR006050">
    <property type="entry name" value="DNA_photolyase_N"/>
</dbReference>
<dbReference type="SUPFAM" id="SSF52425">
    <property type="entry name" value="Cryptochrome/photolyase, N-terminal domain"/>
    <property type="match status" value="1"/>
</dbReference>
<organism evidence="12 13">
    <name type="scientific">Sulfuriroseicoccus oceanibius</name>
    <dbReference type="NCBI Taxonomy" id="2707525"/>
    <lineage>
        <taxon>Bacteria</taxon>
        <taxon>Pseudomonadati</taxon>
        <taxon>Verrucomicrobiota</taxon>
        <taxon>Verrucomicrobiia</taxon>
        <taxon>Verrucomicrobiales</taxon>
        <taxon>Verrucomicrobiaceae</taxon>
        <taxon>Sulfuriroseicoccus</taxon>
    </lineage>
</organism>
<evidence type="ECO:0000256" key="8">
    <source>
        <dbReference type="PIRSR" id="PIRSR602081-1"/>
    </source>
</evidence>
<dbReference type="GO" id="GO:0000719">
    <property type="term" value="P:photoreactive repair"/>
    <property type="evidence" value="ECO:0007669"/>
    <property type="project" value="UniProtKB-ARBA"/>
</dbReference>
<feature type="domain" description="Photolyase/cryptochrome alpha/beta" evidence="11">
    <location>
        <begin position="9"/>
        <end position="139"/>
    </location>
</feature>
<dbReference type="PRINTS" id="PR00147">
    <property type="entry name" value="DNAPHOTLYASE"/>
</dbReference>
<evidence type="ECO:0000256" key="9">
    <source>
        <dbReference type="PIRSR" id="PIRSR602081-2"/>
    </source>
</evidence>
<feature type="site" description="Electron transfer via tryptophanyl radical" evidence="9">
    <location>
        <position position="385"/>
    </location>
</feature>
<dbReference type="EMBL" id="CP066776">
    <property type="protein sequence ID" value="QQL46057.1"/>
    <property type="molecule type" value="Genomic_DNA"/>
</dbReference>
<reference evidence="12 13" key="1">
    <citation type="submission" date="2020-12" db="EMBL/GenBank/DDBJ databases">
        <title>Sulforoseuscoccus oceanibium gen. nov., sp. nov., a representative of the phylum Verrucomicrobia with special cytoplasmic membrane, and proposal of Sulforoseuscoccusaceae fam. nov.</title>
        <authorList>
            <person name="Xi F."/>
        </authorList>
    </citation>
    <scope>NUCLEOTIDE SEQUENCE [LARGE SCALE GENOMIC DNA]</scope>
    <source>
        <strain evidence="12 13">T37</strain>
    </source>
</reference>
<feature type="site" description="Electron transfer via tryptophanyl radical" evidence="9">
    <location>
        <position position="362"/>
    </location>
</feature>
<dbReference type="PROSITE" id="PS51645">
    <property type="entry name" value="PHR_CRY_ALPHA_BETA"/>
    <property type="match status" value="1"/>
</dbReference>
<evidence type="ECO:0000256" key="7">
    <source>
        <dbReference type="ARBA" id="ARBA00033999"/>
    </source>
</evidence>
<dbReference type="KEGG" id="soa:G3M56_005605"/>
<feature type="binding site" evidence="8">
    <location>
        <begin position="242"/>
        <end position="246"/>
    </location>
    <ligand>
        <name>FAD</name>
        <dbReference type="ChEBI" id="CHEBI:57692"/>
    </ligand>
</feature>
<proteinExistence type="inferred from homology"/>
<evidence type="ECO:0000256" key="3">
    <source>
        <dbReference type="ARBA" id="ARBA00014046"/>
    </source>
</evidence>
<dbReference type="Proteomes" id="UP000475117">
    <property type="component" value="Chromosome"/>
</dbReference>
<protein>
    <recommendedName>
        <fullName evidence="3">Deoxyribodipyrimidine photo-lyase</fullName>
        <ecNumber evidence="2">4.1.99.3</ecNumber>
    </recommendedName>
</protein>
<evidence type="ECO:0000256" key="4">
    <source>
        <dbReference type="ARBA" id="ARBA00022630"/>
    </source>
</evidence>
<evidence type="ECO:0000259" key="11">
    <source>
        <dbReference type="PROSITE" id="PS51645"/>
    </source>
</evidence>
<dbReference type="Gene3D" id="3.40.50.620">
    <property type="entry name" value="HUPs"/>
    <property type="match status" value="1"/>
</dbReference>
<dbReference type="GO" id="GO:0003677">
    <property type="term" value="F:DNA binding"/>
    <property type="evidence" value="ECO:0007669"/>
    <property type="project" value="TreeGrafter"/>
</dbReference>
<evidence type="ECO:0000256" key="5">
    <source>
        <dbReference type="ARBA" id="ARBA00022827"/>
    </source>
</evidence>
<gene>
    <name evidence="12" type="ORF">G3M56_005605</name>
</gene>
<dbReference type="RefSeq" id="WP_164362692.1">
    <property type="nucleotide sequence ID" value="NZ_CP066776.1"/>
</dbReference>
<dbReference type="PANTHER" id="PTHR11455:SF9">
    <property type="entry name" value="CRYPTOCHROME CIRCADIAN CLOCK 5 ISOFORM X1"/>
    <property type="match status" value="1"/>
</dbReference>
<comment type="similarity">
    <text evidence="10">Belongs to the DNA photolyase family.</text>
</comment>
<keyword evidence="13" id="KW-1185">Reference proteome</keyword>
<feature type="site" description="Electron transfer via tryptophanyl radical" evidence="9">
    <location>
        <position position="309"/>
    </location>
</feature>
<dbReference type="SUPFAM" id="SSF48173">
    <property type="entry name" value="Cryptochrome/photolyase FAD-binding domain"/>
    <property type="match status" value="1"/>
</dbReference>
<evidence type="ECO:0000256" key="1">
    <source>
        <dbReference type="ARBA" id="ARBA00001932"/>
    </source>
</evidence>
<keyword evidence="12" id="KW-0456">Lyase</keyword>
<keyword evidence="4 8" id="KW-0285">Flavoprotein</keyword>
<keyword evidence="5 8" id="KW-0274">FAD</keyword>
<dbReference type="InterPro" id="IPR036134">
    <property type="entry name" value="Crypto/Photolyase_FAD-like_sf"/>
</dbReference>
<keyword evidence="6 10" id="KW-0157">Chromophore</keyword>
<dbReference type="InterPro" id="IPR014729">
    <property type="entry name" value="Rossmann-like_a/b/a_fold"/>
</dbReference>
<dbReference type="EC" id="4.1.99.3" evidence="2"/>
<dbReference type="Pfam" id="PF00875">
    <property type="entry name" value="DNA_photolyase"/>
    <property type="match status" value="1"/>
</dbReference>
<accession>A0A6B3L9U8</accession>
<evidence type="ECO:0000256" key="10">
    <source>
        <dbReference type="RuleBase" id="RU004182"/>
    </source>
</evidence>
<sequence>MSKTTTNTPPAIVWFRRDLRLADNPALAAAVATGAPVLALFLHDAAELEKSGEGGASRWWLHQALRDLGDQIKQLGGALHLKTTTDVESDLLELVREHNACGVFWNRRYEPHGVATDTAIKSALQKAGITAKSFGASLIHEPTDIANQSGKPFQVFTPFWKHCITHEVGQPLTMPDLKDKFANSPAQDIDDLALLPTIPWHEKLADHWNPTRQGGEERLAQFTENAAADYSDQRDIPSIDGTSKLSPWLHFGQISVREIIHQLRTAKVKDVEKSVIRQLYWRDFAHHLMFHFPHSITRSLKEEYDQFPWSADDELAERWRRGKTGYPIIDAALRQLWETGWMHNRVRMIVGSLLVKHMLQPWQTGAEWFADTLVDADLANNIMGWQWVAGSGADAAPYFRIFNPVTQAHRFDPDGDYVRKYLPELAKLPGKSIHEPWNLSKAELEKAGITLGKDYPFPIVDLAGGRKQALDAYEEFKNRKG</sequence>
<dbReference type="GO" id="GO:0009416">
    <property type="term" value="P:response to light stimulus"/>
    <property type="evidence" value="ECO:0007669"/>
    <property type="project" value="TreeGrafter"/>
</dbReference>
<dbReference type="InterPro" id="IPR005101">
    <property type="entry name" value="Cryptochr/Photolyase_FAD-bd"/>
</dbReference>